<accession>A0A7W2EMA8</accession>
<dbReference type="AlphaFoldDB" id="A0A7W2EMA8"/>
<gene>
    <name evidence="1" type="ORF">H3H36_24510</name>
</gene>
<dbReference type="RefSeq" id="WP_182220673.1">
    <property type="nucleotide sequence ID" value="NZ_JACEZS010000033.1"/>
</dbReference>
<comment type="caution">
    <text evidence="1">The sequence shown here is derived from an EMBL/GenBank/DDBJ whole genome shotgun (WGS) entry which is preliminary data.</text>
</comment>
<dbReference type="EMBL" id="JACEZS010000033">
    <property type="protein sequence ID" value="MBA5608513.1"/>
    <property type="molecule type" value="Genomic_DNA"/>
</dbReference>
<organism evidence="1 2">
    <name type="scientific">Rugamonas fusca</name>
    <dbReference type="NCBI Taxonomy" id="2758568"/>
    <lineage>
        <taxon>Bacteria</taxon>
        <taxon>Pseudomonadati</taxon>
        <taxon>Pseudomonadota</taxon>
        <taxon>Betaproteobacteria</taxon>
        <taxon>Burkholderiales</taxon>
        <taxon>Oxalobacteraceae</taxon>
        <taxon>Telluria group</taxon>
        <taxon>Rugamonas</taxon>
    </lineage>
</organism>
<name>A0A7W2EMA8_9BURK</name>
<reference evidence="1 2" key="1">
    <citation type="submission" date="2020-07" db="EMBL/GenBank/DDBJ databases">
        <title>Novel species isolated from subtropical streams in China.</title>
        <authorList>
            <person name="Lu H."/>
        </authorList>
    </citation>
    <scope>NUCLEOTIDE SEQUENCE [LARGE SCALE GENOMIC DNA]</scope>
    <source>
        <strain evidence="1 2">FT3S</strain>
    </source>
</reference>
<evidence type="ECO:0000313" key="2">
    <source>
        <dbReference type="Proteomes" id="UP000566711"/>
    </source>
</evidence>
<protein>
    <submittedName>
        <fullName evidence="1">Uncharacterized protein</fullName>
    </submittedName>
</protein>
<dbReference type="Proteomes" id="UP000566711">
    <property type="component" value="Unassembled WGS sequence"/>
</dbReference>
<proteinExistence type="predicted"/>
<keyword evidence="2" id="KW-1185">Reference proteome</keyword>
<sequence>MSIFSSEKEMQEWLSSHLEKEEGLTDLVINREEIAERKPRNYAEARVIDSINKVFSSLHSTVKISEDENISSVTGEILRPDFVLYSPDTQSLIIVELKNLVSPSRQAGTELAAYSAGIRKFTPLLAEGDMAHVLISSVWPTLLKHYARDQILWQGRNLLCLTPVQLDTSEIALAIVDPGEISGVDLEYRLTPEQVCGYQICLYNYQNKADLTQHENQLKAALQLMANEGNRQRSHGFAYLWRDHASFSLAPYSITCMVVAPFAFPDEILKEKQVADSSFFDKFQEVIQDFCPSGHGEALKEISNIGRDFVENICDPRYEGFYSWEMHRMEMQPRAEKIAFIGWGVFGEVFFSELQKKYQSGSAVIDLMDPEIGDYAVDALVETKAAIVSAFDEVANPQKGQERDGYYAGPPDNCDLCGKSLAREKYFIDGKLSGSHMWANMCGHCYRLRGEDIRWGRGQLFKNCGPGRWLMVGGFEDDEFVQ</sequence>
<evidence type="ECO:0000313" key="1">
    <source>
        <dbReference type="EMBL" id="MBA5608513.1"/>
    </source>
</evidence>